<evidence type="ECO:0000313" key="3">
    <source>
        <dbReference type="Proteomes" id="UP000321456"/>
    </source>
</evidence>
<dbReference type="RefSeq" id="WP_147744840.1">
    <property type="nucleotide sequence ID" value="NZ_VRUR01000002.1"/>
</dbReference>
<dbReference type="InterPro" id="IPR004010">
    <property type="entry name" value="Double_Cache_2"/>
</dbReference>
<evidence type="ECO:0000259" key="1">
    <source>
        <dbReference type="Pfam" id="PF08269"/>
    </source>
</evidence>
<keyword evidence="3" id="KW-1185">Reference proteome</keyword>
<dbReference type="Proteomes" id="UP000321456">
    <property type="component" value="Unassembled WGS sequence"/>
</dbReference>
<comment type="caution">
    <text evidence="2">The sequence shown here is derived from an EMBL/GenBank/DDBJ whole genome shotgun (WGS) entry which is preliminary data.</text>
</comment>
<proteinExistence type="predicted"/>
<protein>
    <recommendedName>
        <fullName evidence="1">Double Cache domain-containing protein</fullName>
    </recommendedName>
</protein>
<dbReference type="Pfam" id="PF08269">
    <property type="entry name" value="dCache_2"/>
    <property type="match status" value="1"/>
</dbReference>
<sequence>MKLSHIMLFPSLILLISCAGKKEVDATPSEVIAKVRKAARLIEDKGLEGLEVLRDPHSEFSWKDTYVFSFNCAEDKVLANAAFPEKVGGDIKQHTDYNGFRYGLKMCEESDSPNGVWVEYIWPKPSGGQPLRKISYVLTVKNLNIQVGAGIYNEEISMTELNQLIQ</sequence>
<feature type="domain" description="Double Cache" evidence="1">
    <location>
        <begin position="61"/>
        <end position="156"/>
    </location>
</feature>
<organism evidence="2 3">
    <name type="scientific">Flagellimonas hymeniacidonis</name>
    <dbReference type="NCBI Taxonomy" id="2603628"/>
    <lineage>
        <taxon>Bacteria</taxon>
        <taxon>Pseudomonadati</taxon>
        <taxon>Bacteroidota</taxon>
        <taxon>Flavobacteriia</taxon>
        <taxon>Flavobacteriales</taxon>
        <taxon>Flavobacteriaceae</taxon>
        <taxon>Flagellimonas</taxon>
    </lineage>
</organism>
<dbReference type="PROSITE" id="PS51257">
    <property type="entry name" value="PROKAR_LIPOPROTEIN"/>
    <property type="match status" value="1"/>
</dbReference>
<dbReference type="EMBL" id="VRUR01000002">
    <property type="protein sequence ID" value="TXN36069.1"/>
    <property type="molecule type" value="Genomic_DNA"/>
</dbReference>
<accession>A0A5C8V4P5</accession>
<name>A0A5C8V4P5_9FLAO</name>
<reference evidence="2 3" key="1">
    <citation type="submission" date="2019-08" db="EMBL/GenBank/DDBJ databases">
        <title>Professor.</title>
        <authorList>
            <person name="Park J.S."/>
        </authorList>
    </citation>
    <scope>NUCLEOTIDE SEQUENCE [LARGE SCALE GENOMIC DNA]</scope>
    <source>
        <strain evidence="2 3">176CP5-101</strain>
    </source>
</reference>
<dbReference type="AlphaFoldDB" id="A0A5C8V4P5"/>
<gene>
    <name evidence="2" type="ORF">FVB32_16045</name>
</gene>
<evidence type="ECO:0000313" key="2">
    <source>
        <dbReference type="EMBL" id="TXN36069.1"/>
    </source>
</evidence>
<dbReference type="Gene3D" id="3.30.450.20">
    <property type="entry name" value="PAS domain"/>
    <property type="match status" value="1"/>
</dbReference>